<comment type="caution">
    <text evidence="2">The sequence shown here is derived from an EMBL/GenBank/DDBJ whole genome shotgun (WGS) entry which is preliminary data.</text>
</comment>
<proteinExistence type="predicted"/>
<feature type="region of interest" description="Disordered" evidence="1">
    <location>
        <begin position="1"/>
        <end position="22"/>
    </location>
</feature>
<gene>
    <name evidence="2" type="ORF">B296_00058369</name>
</gene>
<dbReference type="EMBL" id="AMZH03030959">
    <property type="protein sequence ID" value="RRT32695.1"/>
    <property type="molecule type" value="Genomic_DNA"/>
</dbReference>
<feature type="compositionally biased region" description="Basic and acidic residues" evidence="1">
    <location>
        <begin position="102"/>
        <end position="117"/>
    </location>
</feature>
<dbReference type="Proteomes" id="UP000287651">
    <property type="component" value="Unassembled WGS sequence"/>
</dbReference>
<evidence type="ECO:0000313" key="2">
    <source>
        <dbReference type="EMBL" id="RRT32695.1"/>
    </source>
</evidence>
<evidence type="ECO:0000313" key="3">
    <source>
        <dbReference type="Proteomes" id="UP000287651"/>
    </source>
</evidence>
<accession>A0A426WZP2</accession>
<dbReference type="AlphaFoldDB" id="A0A426WZP2"/>
<name>A0A426WZP2_ENSVE</name>
<evidence type="ECO:0000256" key="1">
    <source>
        <dbReference type="SAM" id="MobiDB-lite"/>
    </source>
</evidence>
<reference evidence="2 3" key="1">
    <citation type="journal article" date="2014" name="Agronomy (Basel)">
        <title>A Draft Genome Sequence for Ensete ventricosum, the Drought-Tolerant Tree Against Hunger.</title>
        <authorList>
            <person name="Harrison J."/>
            <person name="Moore K.A."/>
            <person name="Paszkiewicz K."/>
            <person name="Jones T."/>
            <person name="Grant M."/>
            <person name="Ambacheew D."/>
            <person name="Muzemil S."/>
            <person name="Studholme D.J."/>
        </authorList>
    </citation>
    <scope>NUCLEOTIDE SEQUENCE [LARGE SCALE GENOMIC DNA]</scope>
</reference>
<sequence length="136" mass="14732">MVCTPSLHTDRAYGDMGTRRDRTSALPSTLATVRVGEQLIGPVASIKKPLLGTTLGVLAQTPSLYIKPLRSYRSGHRLNHRRGLIGHPHPDEAFVQDPSANPEKEEPKVCSRADPTEARSQAGPADLYQASQPPSI</sequence>
<feature type="compositionally biased region" description="Basic and acidic residues" evidence="1">
    <location>
        <begin position="8"/>
        <end position="22"/>
    </location>
</feature>
<organism evidence="2 3">
    <name type="scientific">Ensete ventricosum</name>
    <name type="common">Abyssinian banana</name>
    <name type="synonym">Musa ensete</name>
    <dbReference type="NCBI Taxonomy" id="4639"/>
    <lineage>
        <taxon>Eukaryota</taxon>
        <taxon>Viridiplantae</taxon>
        <taxon>Streptophyta</taxon>
        <taxon>Embryophyta</taxon>
        <taxon>Tracheophyta</taxon>
        <taxon>Spermatophyta</taxon>
        <taxon>Magnoliopsida</taxon>
        <taxon>Liliopsida</taxon>
        <taxon>Zingiberales</taxon>
        <taxon>Musaceae</taxon>
        <taxon>Ensete</taxon>
    </lineage>
</organism>
<protein>
    <submittedName>
        <fullName evidence="2">Uncharacterized protein</fullName>
    </submittedName>
</protein>
<feature type="region of interest" description="Disordered" evidence="1">
    <location>
        <begin position="80"/>
        <end position="136"/>
    </location>
</feature>